<accession>A0A1M6H5S2</accession>
<keyword evidence="5" id="KW-0012">Acyltransferase</keyword>
<evidence type="ECO:0000313" key="7">
    <source>
        <dbReference type="EMBL" id="SHJ17524.1"/>
    </source>
</evidence>
<dbReference type="Proteomes" id="UP000184171">
    <property type="component" value="Unassembled WGS sequence"/>
</dbReference>
<keyword evidence="3" id="KW-0808">Transferase</keyword>
<dbReference type="GO" id="GO:0006629">
    <property type="term" value="P:lipid metabolic process"/>
    <property type="evidence" value="ECO:0007669"/>
    <property type="project" value="UniProtKB-KW"/>
</dbReference>
<reference evidence="7 8" key="1">
    <citation type="submission" date="2016-11" db="EMBL/GenBank/DDBJ databases">
        <authorList>
            <person name="Jaros S."/>
            <person name="Januszkiewicz K."/>
            <person name="Wedrychowicz H."/>
        </authorList>
    </citation>
    <scope>NUCLEOTIDE SEQUENCE [LARGE SCALE GENOMIC DNA]</scope>
    <source>
        <strain evidence="7 8">DSM 5091</strain>
    </source>
</reference>
<protein>
    <submittedName>
        <fullName evidence="7">Putative hemolysin</fullName>
    </submittedName>
</protein>
<keyword evidence="2" id="KW-0444">Lipid biosynthesis</keyword>
<organism evidence="7 8">
    <name type="scientific">Malonomonas rubra DSM 5091</name>
    <dbReference type="NCBI Taxonomy" id="1122189"/>
    <lineage>
        <taxon>Bacteria</taxon>
        <taxon>Pseudomonadati</taxon>
        <taxon>Thermodesulfobacteriota</taxon>
        <taxon>Desulfuromonadia</taxon>
        <taxon>Desulfuromonadales</taxon>
        <taxon>Geopsychrobacteraceae</taxon>
        <taxon>Malonomonas</taxon>
    </lineage>
</organism>
<keyword evidence="8" id="KW-1185">Reference proteome</keyword>
<dbReference type="InterPro" id="IPR016181">
    <property type="entry name" value="Acyl_CoA_acyltransferase"/>
</dbReference>
<dbReference type="InterPro" id="IPR052351">
    <property type="entry name" value="Ornithine_N-alpha-AT"/>
</dbReference>
<dbReference type="PANTHER" id="PTHR37323:SF1">
    <property type="entry name" value="L-ORNITHINE N(ALPHA)-ACYLTRANSFERASE"/>
    <property type="match status" value="1"/>
</dbReference>
<feature type="domain" description="Phospholipid/glycerol acyltransferase" evidence="6">
    <location>
        <begin position="85"/>
        <end position="208"/>
    </location>
</feature>
<evidence type="ECO:0000259" key="6">
    <source>
        <dbReference type="SMART" id="SM00563"/>
    </source>
</evidence>
<keyword evidence="4" id="KW-0443">Lipid metabolism</keyword>
<dbReference type="SUPFAM" id="SSF55729">
    <property type="entry name" value="Acyl-CoA N-acyltransferases (Nat)"/>
    <property type="match status" value="1"/>
</dbReference>
<dbReference type="STRING" id="1122189.SAMN02745165_01696"/>
<dbReference type="Pfam" id="PF19576">
    <property type="entry name" value="Acyltransf_2"/>
    <property type="match status" value="1"/>
</dbReference>
<dbReference type="GO" id="GO:0016746">
    <property type="term" value="F:acyltransferase activity"/>
    <property type="evidence" value="ECO:0007669"/>
    <property type="project" value="UniProtKB-KW"/>
</dbReference>
<evidence type="ECO:0000256" key="2">
    <source>
        <dbReference type="ARBA" id="ARBA00022516"/>
    </source>
</evidence>
<dbReference type="InterPro" id="IPR002123">
    <property type="entry name" value="Plipid/glycerol_acylTrfase"/>
</dbReference>
<dbReference type="CDD" id="cd07986">
    <property type="entry name" value="LPLAT_ACT14924-like"/>
    <property type="match status" value="1"/>
</dbReference>
<evidence type="ECO:0000256" key="1">
    <source>
        <dbReference type="ARBA" id="ARBA00005189"/>
    </source>
</evidence>
<dbReference type="RefSeq" id="WP_072907834.1">
    <property type="nucleotide sequence ID" value="NZ_FQZT01000005.1"/>
</dbReference>
<dbReference type="SMART" id="SM00563">
    <property type="entry name" value="PlsC"/>
    <property type="match status" value="1"/>
</dbReference>
<comment type="pathway">
    <text evidence="1">Lipid metabolism.</text>
</comment>
<evidence type="ECO:0000256" key="3">
    <source>
        <dbReference type="ARBA" id="ARBA00022679"/>
    </source>
</evidence>
<proteinExistence type="predicted"/>
<name>A0A1M6H5S2_MALRU</name>
<evidence type="ECO:0000256" key="4">
    <source>
        <dbReference type="ARBA" id="ARBA00023098"/>
    </source>
</evidence>
<dbReference type="Gene3D" id="3.40.630.30">
    <property type="match status" value="1"/>
</dbReference>
<gene>
    <name evidence="7" type="ORF">SAMN02745165_01696</name>
</gene>
<dbReference type="OrthoDB" id="1113830at2"/>
<dbReference type="InterPro" id="IPR045746">
    <property type="entry name" value="ACT14924-like_Acyltransf_dom"/>
</dbReference>
<dbReference type="SUPFAM" id="SSF69593">
    <property type="entry name" value="Glycerol-3-phosphate (1)-acyltransferase"/>
    <property type="match status" value="1"/>
</dbReference>
<dbReference type="AlphaFoldDB" id="A0A1M6H5S2"/>
<dbReference type="Pfam" id="PF13444">
    <property type="entry name" value="Acetyltransf_5"/>
    <property type="match status" value="1"/>
</dbReference>
<evidence type="ECO:0000256" key="5">
    <source>
        <dbReference type="ARBA" id="ARBA00023315"/>
    </source>
</evidence>
<sequence length="607" mass="68135">MNVISEIPANPFLLRSAKPEKQQLKQHALKIIEQLLGLRRCQQLYDQLGPDLAADRFPAAALEKLEVGYRLEEHAAARIPQTGPCILIANHPYGGIEGLILIDLLSKRRPDFKVMANFMLSRIPQLRERLINVDPFGGEDAAKTNLAPLRQSLNHLKQGGLLVIFPAGEVSSYQAEQKLVCDPTWSSTLPRLVRLSKAPVLPVFFPGENGPLFQLAGRIHPCLRTALLPRMLLNKAGQELEVRIGNLLQSKKLKRFNDDNEMNSYLRLRTYALELSPSQTETAAGATATCKQQQIIAALDSQLLETEIAALPQEQHLLRSGEFDIFTFSATQAPALLQEIGRLREVTFRQVGEGTGQSVDLDRFDQDYTHLCMWNREKRELVGSYRLGRVDELIEKNGVDGLYTSTLFDFKPQLLDRLQNSLELGRSFIRTEYQRSYSSLLLLWKGIGHYLVANPQYRYLFGPVSISGDYSSTSRQLMTSALARNFLINDLAALVQPRLPVPLKPLQINGVPVGQADPLLQDMEEVSALVADLETDNKGIPVLLRHYLGLGGKLLAFNLDPDFSDVIDGLLLVDLTQTERKQLQRYMSREGYQSYINHHQPESAHCA</sequence>
<evidence type="ECO:0000313" key="8">
    <source>
        <dbReference type="Proteomes" id="UP000184171"/>
    </source>
</evidence>
<dbReference type="EMBL" id="FQZT01000005">
    <property type="protein sequence ID" value="SHJ17524.1"/>
    <property type="molecule type" value="Genomic_DNA"/>
</dbReference>
<dbReference type="PANTHER" id="PTHR37323">
    <property type="entry name" value="GCN5-RELATED N-ACETYLTRANSFERASE"/>
    <property type="match status" value="1"/>
</dbReference>